<keyword evidence="4 6" id="KW-0378">Hydrolase</keyword>
<evidence type="ECO:0000313" key="12">
    <source>
        <dbReference type="Proteomes" id="UP001287356"/>
    </source>
</evidence>
<evidence type="ECO:0000256" key="4">
    <source>
        <dbReference type="ARBA" id="ARBA00022801"/>
    </source>
</evidence>
<dbReference type="InterPro" id="IPR022398">
    <property type="entry name" value="Peptidase_S8_His-AS"/>
</dbReference>
<dbReference type="InterPro" id="IPR023828">
    <property type="entry name" value="Peptidase_S8_Ser-AS"/>
</dbReference>
<dbReference type="Pfam" id="PF05922">
    <property type="entry name" value="Inhibitor_I9"/>
    <property type="match status" value="1"/>
</dbReference>
<feature type="domain" description="Peptidase S8/S53" evidence="9">
    <location>
        <begin position="207"/>
        <end position="451"/>
    </location>
</feature>
<feature type="active site" description="Charge relay system" evidence="6">
    <location>
        <position position="254"/>
    </location>
</feature>
<sequence>MAALRLRHVSLLLVLAIGSRGCESKIDTNNIHSSAEASSPPGPARMPRPVAFSNTTPIPNHYIVQYHDGVEAAARAAHLNSVHAAAVVNPGGAYRGVIKHINIGSGFSAFHGELPPEQVQQLRDDNLIKRVEQDAVIRLAAPVHQSKHVETHRRAKPKLDSGSVSAAAAGGLYGNIRTVETPGSWGQARISHRDRGVSSYVYEPRDDTTVYIIDSGIRLTHSEFINGDSDGPSRAVWGHNFIENNDSEDDEAGHGTHVAGTIGGLHYGVAVKTRLVALKVFDGNSEGTWSGVIQAVEWACNDTVARNASGLSVINMSLGGGVMQSVNEAVSNAVQHYNVTVVVAAGNEDQDVANVSPASSNYTISVAAIDDSDTRPYWSNFGEGVTVFAPGDSITSAWNAADDATAVLSGTSMASPHVAGLAAYFMGLYGPLTPDQVRKLVVNKATVGLVTDPGPNSPNLIAFNGNPAELSQS</sequence>
<dbReference type="PROSITE" id="PS00137">
    <property type="entry name" value="SUBTILASE_HIS"/>
    <property type="match status" value="1"/>
</dbReference>
<dbReference type="PANTHER" id="PTHR43806">
    <property type="entry name" value="PEPTIDASE S8"/>
    <property type="match status" value="1"/>
</dbReference>
<keyword evidence="5 6" id="KW-0720">Serine protease</keyword>
<dbReference type="InterPro" id="IPR000209">
    <property type="entry name" value="Peptidase_S8/S53_dom"/>
</dbReference>
<feature type="domain" description="Inhibitor I9" evidence="10">
    <location>
        <begin position="62"/>
        <end position="139"/>
    </location>
</feature>
<feature type="active site" description="Charge relay system" evidence="6">
    <location>
        <position position="214"/>
    </location>
</feature>
<dbReference type="InterPro" id="IPR034193">
    <property type="entry name" value="PCSK9_ProteinaseK-like"/>
</dbReference>
<dbReference type="GO" id="GO:0004252">
    <property type="term" value="F:serine-type endopeptidase activity"/>
    <property type="evidence" value="ECO:0007669"/>
    <property type="project" value="UniProtKB-UniRule"/>
</dbReference>
<evidence type="ECO:0000256" key="6">
    <source>
        <dbReference type="PROSITE-ProRule" id="PRU01240"/>
    </source>
</evidence>
<evidence type="ECO:0000256" key="5">
    <source>
        <dbReference type="ARBA" id="ARBA00022825"/>
    </source>
</evidence>
<evidence type="ECO:0000313" key="11">
    <source>
        <dbReference type="EMBL" id="KAK3382704.1"/>
    </source>
</evidence>
<dbReference type="CDD" id="cd04077">
    <property type="entry name" value="Peptidases_S8_PCSK9_ProteinaseK_like"/>
    <property type="match status" value="1"/>
</dbReference>
<dbReference type="FunFam" id="3.40.50.200:FF:000007">
    <property type="entry name" value="Subtilisin-like serine protease"/>
    <property type="match status" value="1"/>
</dbReference>
<evidence type="ECO:0000259" key="10">
    <source>
        <dbReference type="Pfam" id="PF05922"/>
    </source>
</evidence>
<evidence type="ECO:0000256" key="7">
    <source>
        <dbReference type="RuleBase" id="RU003355"/>
    </source>
</evidence>
<reference evidence="11" key="2">
    <citation type="submission" date="2023-06" db="EMBL/GenBank/DDBJ databases">
        <authorList>
            <consortium name="Lawrence Berkeley National Laboratory"/>
            <person name="Haridas S."/>
            <person name="Hensen N."/>
            <person name="Bonometti L."/>
            <person name="Westerberg I."/>
            <person name="Brannstrom I.O."/>
            <person name="Guillou S."/>
            <person name="Cros-Aarteil S."/>
            <person name="Calhoun S."/>
            <person name="Kuo A."/>
            <person name="Mondo S."/>
            <person name="Pangilinan J."/>
            <person name="Riley R."/>
            <person name="Labutti K."/>
            <person name="Andreopoulos B."/>
            <person name="Lipzen A."/>
            <person name="Chen C."/>
            <person name="Yanf M."/>
            <person name="Daum C."/>
            <person name="Ng V."/>
            <person name="Clum A."/>
            <person name="Steindorff A."/>
            <person name="Ohm R."/>
            <person name="Martin F."/>
            <person name="Silar P."/>
            <person name="Natvig D."/>
            <person name="Lalanne C."/>
            <person name="Gautier V."/>
            <person name="Ament-Velasquez S.L."/>
            <person name="Kruys A."/>
            <person name="Hutchinson M.I."/>
            <person name="Powell A.J."/>
            <person name="Barry K."/>
            <person name="Miller A.N."/>
            <person name="Grigoriev I.V."/>
            <person name="Debuchy R."/>
            <person name="Gladieux P."/>
            <person name="Thoren M.H."/>
            <person name="Johannesson H."/>
        </authorList>
    </citation>
    <scope>NUCLEOTIDE SEQUENCE</scope>
    <source>
        <strain evidence="11">CBS 958.72</strain>
    </source>
</reference>
<dbReference type="Gene3D" id="3.30.70.80">
    <property type="entry name" value="Peptidase S8 propeptide/proteinase inhibitor I9"/>
    <property type="match status" value="1"/>
</dbReference>
<dbReference type="PRINTS" id="PR00723">
    <property type="entry name" value="SUBTILISIN"/>
</dbReference>
<dbReference type="SUPFAM" id="SSF54897">
    <property type="entry name" value="Protease propeptides/inhibitors"/>
    <property type="match status" value="1"/>
</dbReference>
<feature type="signal peptide" evidence="8">
    <location>
        <begin position="1"/>
        <end position="24"/>
    </location>
</feature>
<dbReference type="Pfam" id="PF00082">
    <property type="entry name" value="Peptidase_S8"/>
    <property type="match status" value="1"/>
</dbReference>
<protein>
    <submittedName>
        <fullName evidence="11">Cuticle-degrading serine protease</fullName>
    </submittedName>
</protein>
<organism evidence="11 12">
    <name type="scientific">Lasiosphaeria ovina</name>
    <dbReference type="NCBI Taxonomy" id="92902"/>
    <lineage>
        <taxon>Eukaryota</taxon>
        <taxon>Fungi</taxon>
        <taxon>Dikarya</taxon>
        <taxon>Ascomycota</taxon>
        <taxon>Pezizomycotina</taxon>
        <taxon>Sordariomycetes</taxon>
        <taxon>Sordariomycetidae</taxon>
        <taxon>Sordariales</taxon>
        <taxon>Lasiosphaeriaceae</taxon>
        <taxon>Lasiosphaeria</taxon>
    </lineage>
</organism>
<dbReference type="InterPro" id="IPR036852">
    <property type="entry name" value="Peptidase_S8/S53_dom_sf"/>
</dbReference>
<evidence type="ECO:0000259" key="9">
    <source>
        <dbReference type="Pfam" id="PF00082"/>
    </source>
</evidence>
<dbReference type="PROSITE" id="PS51892">
    <property type="entry name" value="SUBTILASE"/>
    <property type="match status" value="1"/>
</dbReference>
<evidence type="ECO:0000256" key="3">
    <source>
        <dbReference type="ARBA" id="ARBA00022729"/>
    </source>
</evidence>
<reference evidence="11" key="1">
    <citation type="journal article" date="2023" name="Mol. Phylogenet. Evol.">
        <title>Genome-scale phylogeny and comparative genomics of the fungal order Sordariales.</title>
        <authorList>
            <person name="Hensen N."/>
            <person name="Bonometti L."/>
            <person name="Westerberg I."/>
            <person name="Brannstrom I.O."/>
            <person name="Guillou S."/>
            <person name="Cros-Aarteil S."/>
            <person name="Calhoun S."/>
            <person name="Haridas S."/>
            <person name="Kuo A."/>
            <person name="Mondo S."/>
            <person name="Pangilinan J."/>
            <person name="Riley R."/>
            <person name="LaButti K."/>
            <person name="Andreopoulos B."/>
            <person name="Lipzen A."/>
            <person name="Chen C."/>
            <person name="Yan M."/>
            <person name="Daum C."/>
            <person name="Ng V."/>
            <person name="Clum A."/>
            <person name="Steindorff A."/>
            <person name="Ohm R.A."/>
            <person name="Martin F."/>
            <person name="Silar P."/>
            <person name="Natvig D.O."/>
            <person name="Lalanne C."/>
            <person name="Gautier V."/>
            <person name="Ament-Velasquez S.L."/>
            <person name="Kruys A."/>
            <person name="Hutchinson M.I."/>
            <person name="Powell A.J."/>
            <person name="Barry K."/>
            <person name="Miller A.N."/>
            <person name="Grigoriev I.V."/>
            <person name="Debuchy R."/>
            <person name="Gladieux P."/>
            <person name="Hiltunen Thoren M."/>
            <person name="Johannesson H."/>
        </authorList>
    </citation>
    <scope>NUCLEOTIDE SEQUENCE</scope>
    <source>
        <strain evidence="11">CBS 958.72</strain>
    </source>
</reference>
<dbReference type="InterPro" id="IPR015500">
    <property type="entry name" value="Peptidase_S8_subtilisin-rel"/>
</dbReference>
<accession>A0AAE0TX12</accession>
<proteinExistence type="inferred from homology"/>
<dbReference type="PANTHER" id="PTHR43806:SF11">
    <property type="entry name" value="CEREVISIN-RELATED"/>
    <property type="match status" value="1"/>
</dbReference>
<comment type="similarity">
    <text evidence="1 6 7">Belongs to the peptidase S8 family.</text>
</comment>
<dbReference type="SUPFAM" id="SSF52743">
    <property type="entry name" value="Subtilisin-like"/>
    <property type="match status" value="1"/>
</dbReference>
<dbReference type="Proteomes" id="UP001287356">
    <property type="component" value="Unassembled WGS sequence"/>
</dbReference>
<dbReference type="Gene3D" id="3.40.50.200">
    <property type="entry name" value="Peptidase S8/S53 domain"/>
    <property type="match status" value="1"/>
</dbReference>
<dbReference type="GO" id="GO:0006508">
    <property type="term" value="P:proteolysis"/>
    <property type="evidence" value="ECO:0007669"/>
    <property type="project" value="UniProtKB-KW"/>
</dbReference>
<evidence type="ECO:0000256" key="8">
    <source>
        <dbReference type="SAM" id="SignalP"/>
    </source>
</evidence>
<name>A0AAE0TX12_9PEZI</name>
<evidence type="ECO:0000256" key="2">
    <source>
        <dbReference type="ARBA" id="ARBA00022670"/>
    </source>
</evidence>
<dbReference type="AlphaFoldDB" id="A0AAE0TX12"/>
<gene>
    <name evidence="11" type="ORF">B0T24DRAFT_661355</name>
</gene>
<keyword evidence="3 8" id="KW-0732">Signal</keyword>
<feature type="chain" id="PRO_5042284651" evidence="8">
    <location>
        <begin position="25"/>
        <end position="473"/>
    </location>
</feature>
<keyword evidence="2 6" id="KW-0645">Protease</keyword>
<keyword evidence="12" id="KW-1185">Reference proteome</keyword>
<dbReference type="InterPro" id="IPR050131">
    <property type="entry name" value="Peptidase_S8_subtilisin-like"/>
</dbReference>
<comment type="caution">
    <text evidence="11">The sequence shown here is derived from an EMBL/GenBank/DDBJ whole genome shotgun (WGS) entry which is preliminary data.</text>
</comment>
<feature type="active site" description="Charge relay system" evidence="6">
    <location>
        <position position="412"/>
    </location>
</feature>
<dbReference type="PROSITE" id="PS00136">
    <property type="entry name" value="SUBTILASE_ASP"/>
    <property type="match status" value="1"/>
</dbReference>
<dbReference type="EMBL" id="JAULSN010000001">
    <property type="protein sequence ID" value="KAK3382704.1"/>
    <property type="molecule type" value="Genomic_DNA"/>
</dbReference>
<dbReference type="InterPro" id="IPR023827">
    <property type="entry name" value="Peptidase_S8_Asp-AS"/>
</dbReference>
<dbReference type="PROSITE" id="PS00138">
    <property type="entry name" value="SUBTILASE_SER"/>
    <property type="match status" value="1"/>
</dbReference>
<dbReference type="InterPro" id="IPR037045">
    <property type="entry name" value="S8pro/Inhibitor_I9_sf"/>
</dbReference>
<dbReference type="InterPro" id="IPR010259">
    <property type="entry name" value="S8pro/Inhibitor_I9"/>
</dbReference>
<evidence type="ECO:0000256" key="1">
    <source>
        <dbReference type="ARBA" id="ARBA00011073"/>
    </source>
</evidence>